<feature type="compositionally biased region" description="Basic and acidic residues" evidence="1">
    <location>
        <begin position="38"/>
        <end position="49"/>
    </location>
</feature>
<feature type="region of interest" description="Disordered" evidence="1">
    <location>
        <begin position="38"/>
        <end position="73"/>
    </location>
</feature>
<feature type="compositionally biased region" description="Basic and acidic residues" evidence="1">
    <location>
        <begin position="59"/>
        <end position="71"/>
    </location>
</feature>
<reference evidence="2" key="1">
    <citation type="journal article" date="2019" name="PLoS Negl. Trop. Dis.">
        <title>Revisiting the worldwide diversity of Leptospira species in the environment.</title>
        <authorList>
            <person name="Vincent A.T."/>
            <person name="Schiettekatte O."/>
            <person name="Bourhy P."/>
            <person name="Veyrier F.J."/>
            <person name="Picardeau M."/>
        </authorList>
    </citation>
    <scope>NUCLEOTIDE SEQUENCE [LARGE SCALE GENOMIC DNA]</scope>
    <source>
        <strain evidence="2">201800293</strain>
    </source>
</reference>
<dbReference type="AlphaFoldDB" id="A0A6N4Q8T2"/>
<proteinExistence type="predicted"/>
<protein>
    <submittedName>
        <fullName evidence="2">Uncharacterized protein</fullName>
    </submittedName>
</protein>
<keyword evidence="3" id="KW-1185">Reference proteome</keyword>
<sequence>MVRVASLVSASYEISLSSPGPSCAPPYNFKDAVEYKNEADKKEVRESRRLAPSGGVRESVARHQPEEREQKQPNFVPKHRFILSRQGELMRTLPGNLRTQLTLKRIQSVRVNDLPPYQPYLKNQTDHFAKFANLVSRIGSLGYVMKDGSNREIAQHLIYLAAHALSWAENYVEDLP</sequence>
<organism evidence="2 3">
    <name type="scientific">Leptospira kanakyensis</name>
    <dbReference type="NCBI Taxonomy" id="2484968"/>
    <lineage>
        <taxon>Bacteria</taxon>
        <taxon>Pseudomonadati</taxon>
        <taxon>Spirochaetota</taxon>
        <taxon>Spirochaetia</taxon>
        <taxon>Leptospirales</taxon>
        <taxon>Leptospiraceae</taxon>
        <taxon>Leptospira</taxon>
    </lineage>
</organism>
<accession>A0A6N4Q8T2</accession>
<gene>
    <name evidence="2" type="ORF">EHQ18_18385</name>
</gene>
<name>A0A6N4Q8T2_9LEPT</name>
<dbReference type="EMBL" id="RQFF01000037">
    <property type="protein sequence ID" value="TGK67067.1"/>
    <property type="molecule type" value="Genomic_DNA"/>
</dbReference>
<evidence type="ECO:0000313" key="2">
    <source>
        <dbReference type="EMBL" id="TGK67067.1"/>
    </source>
</evidence>
<dbReference type="Proteomes" id="UP000297239">
    <property type="component" value="Unassembled WGS sequence"/>
</dbReference>
<comment type="caution">
    <text evidence="2">The sequence shown here is derived from an EMBL/GenBank/DDBJ whole genome shotgun (WGS) entry which is preliminary data.</text>
</comment>
<dbReference type="RefSeq" id="WP_135636428.1">
    <property type="nucleotide sequence ID" value="NZ_RQFE01000031.1"/>
</dbReference>
<evidence type="ECO:0000256" key="1">
    <source>
        <dbReference type="SAM" id="MobiDB-lite"/>
    </source>
</evidence>
<evidence type="ECO:0000313" key="3">
    <source>
        <dbReference type="Proteomes" id="UP000297239"/>
    </source>
</evidence>